<comment type="caution">
    <text evidence="1">The sequence shown here is derived from an EMBL/GenBank/DDBJ whole genome shotgun (WGS) entry which is preliminary data.</text>
</comment>
<sequence length="82" mass="9356">MAYDTQNPHRKAIDCAQRFPSSDKTRSLHLGGEKYLPEMGRALTLQILLLAVHPRVENLLSKHLRKVYRLSCLRGQAEDDAL</sequence>
<gene>
    <name evidence="1" type="ORF">GCM10022423_29530</name>
</gene>
<reference evidence="2" key="1">
    <citation type="journal article" date="2019" name="Int. J. Syst. Evol. Microbiol.">
        <title>The Global Catalogue of Microorganisms (GCM) 10K type strain sequencing project: providing services to taxonomists for standard genome sequencing and annotation.</title>
        <authorList>
            <consortium name="The Broad Institute Genomics Platform"/>
            <consortium name="The Broad Institute Genome Sequencing Center for Infectious Disease"/>
            <person name="Wu L."/>
            <person name="Ma J."/>
        </authorList>
    </citation>
    <scope>NUCLEOTIDE SEQUENCE [LARGE SCALE GENOMIC DNA]</scope>
    <source>
        <strain evidence="2">JCM 17337</strain>
    </source>
</reference>
<proteinExistence type="predicted"/>
<protein>
    <submittedName>
        <fullName evidence="1">Uncharacterized protein</fullName>
    </submittedName>
</protein>
<organism evidence="1 2">
    <name type="scientific">Flavobacterium ginsengiterrae</name>
    <dbReference type="NCBI Taxonomy" id="871695"/>
    <lineage>
        <taxon>Bacteria</taxon>
        <taxon>Pseudomonadati</taxon>
        <taxon>Bacteroidota</taxon>
        <taxon>Flavobacteriia</taxon>
        <taxon>Flavobacteriales</taxon>
        <taxon>Flavobacteriaceae</taxon>
        <taxon>Flavobacterium</taxon>
    </lineage>
</organism>
<dbReference type="Proteomes" id="UP001500748">
    <property type="component" value="Unassembled WGS sequence"/>
</dbReference>
<accession>A0ABP7GRB0</accession>
<keyword evidence="2" id="KW-1185">Reference proteome</keyword>
<evidence type="ECO:0000313" key="1">
    <source>
        <dbReference type="EMBL" id="GAA3773164.1"/>
    </source>
</evidence>
<evidence type="ECO:0000313" key="2">
    <source>
        <dbReference type="Proteomes" id="UP001500748"/>
    </source>
</evidence>
<dbReference type="EMBL" id="BAABDU010000004">
    <property type="protein sequence ID" value="GAA3773164.1"/>
    <property type="molecule type" value="Genomic_DNA"/>
</dbReference>
<name>A0ABP7GRB0_9FLAO</name>